<dbReference type="PROSITE" id="PS51257">
    <property type="entry name" value="PROKAR_LIPOPROTEIN"/>
    <property type="match status" value="1"/>
</dbReference>
<keyword evidence="2" id="KW-0732">Signal</keyword>
<dbReference type="Gene3D" id="3.40.190.10">
    <property type="entry name" value="Periplasmic binding protein-like II"/>
    <property type="match status" value="1"/>
</dbReference>
<evidence type="ECO:0000256" key="2">
    <source>
        <dbReference type="SAM" id="SignalP"/>
    </source>
</evidence>
<dbReference type="PANTHER" id="PTHR42928:SF5">
    <property type="entry name" value="BLR1237 PROTEIN"/>
    <property type="match status" value="1"/>
</dbReference>
<keyword evidence="4" id="KW-1185">Reference proteome</keyword>
<comment type="caution">
    <text evidence="3">The sequence shown here is derived from an EMBL/GenBank/DDBJ whole genome shotgun (WGS) entry which is preliminary data.</text>
</comment>
<dbReference type="Pfam" id="PF03401">
    <property type="entry name" value="TctC"/>
    <property type="match status" value="1"/>
</dbReference>
<accession>A0A7Y4GV95</accession>
<comment type="similarity">
    <text evidence="1">Belongs to the UPF0065 (bug) family.</text>
</comment>
<evidence type="ECO:0000256" key="1">
    <source>
        <dbReference type="ARBA" id="ARBA00006987"/>
    </source>
</evidence>
<dbReference type="PIRSF" id="PIRSF017082">
    <property type="entry name" value="YflP"/>
    <property type="match status" value="1"/>
</dbReference>
<dbReference type="Gene3D" id="3.40.190.150">
    <property type="entry name" value="Bordetella uptake gene, domain 1"/>
    <property type="match status" value="1"/>
</dbReference>
<evidence type="ECO:0000313" key="4">
    <source>
        <dbReference type="Proteomes" id="UP000544122"/>
    </source>
</evidence>
<evidence type="ECO:0000313" key="3">
    <source>
        <dbReference type="EMBL" id="NOJ42248.1"/>
    </source>
</evidence>
<feature type="signal peptide" evidence="2">
    <location>
        <begin position="1"/>
        <end position="39"/>
    </location>
</feature>
<feature type="chain" id="PRO_5031005462" evidence="2">
    <location>
        <begin position="40"/>
        <end position="339"/>
    </location>
</feature>
<reference evidence="3 4" key="1">
    <citation type="submission" date="2020-03" db="EMBL/GenBank/DDBJ databases">
        <title>Bradyrhizobium diversity isolated from nodules of Indigofera sp.</title>
        <authorList>
            <person name="Klepa M."/>
            <person name="Helene L."/>
            <person name="Hungria M."/>
        </authorList>
    </citation>
    <scope>NUCLEOTIDE SEQUENCE [LARGE SCALE GENOMIC DNA]</scope>
    <source>
        <strain evidence="3 4">WSM 1791</strain>
    </source>
</reference>
<dbReference type="SUPFAM" id="SSF53850">
    <property type="entry name" value="Periplasmic binding protein-like II"/>
    <property type="match status" value="1"/>
</dbReference>
<dbReference type="CDD" id="cd13578">
    <property type="entry name" value="PBP2_Bug27"/>
    <property type="match status" value="1"/>
</dbReference>
<dbReference type="AlphaFoldDB" id="A0A7Y4GV95"/>
<sequence length="339" mass="35277">MKQMARSLNFLRGRLLALCCCIAAAALSLACLAPSIAAAQTYPNRPIRLLHGFAAGGAADTMARIVSNGLSKRLGQPVLVEAKPGAGGNLAADAVAKSAPDGYTIGLVTGAHAISGALYKQLAYSPTDSFDMLSTMVYYALVIAVRADHQAKTLSDLIAMAKAKPDDLSYGSVGFGSTHHLAGELLNVTAGTRMVHVPYRGDSLTVTALLAGDVPVIVGTTVLLTGQIDSGAIRGLAVTSHARTKLLPNVPSVQEAGVKDFDVRTWAGLVAPKGTPSDIVKRLHAEIQSMLADPATKTALETATGGEVRGSTPEEMRTLITSEIDKWSKVINDAGIPRI</sequence>
<dbReference type="PANTHER" id="PTHR42928">
    <property type="entry name" value="TRICARBOXYLATE-BINDING PROTEIN"/>
    <property type="match status" value="1"/>
</dbReference>
<gene>
    <name evidence="3" type="ORF">HCN58_22100</name>
</gene>
<name>A0A7Y4GV95_9BRAD</name>
<dbReference type="EMBL" id="JAAVLX010000007">
    <property type="protein sequence ID" value="NOJ42248.1"/>
    <property type="molecule type" value="Genomic_DNA"/>
</dbReference>
<organism evidence="3 4">
    <name type="scientific">Bradyrhizobium australiense</name>
    <dbReference type="NCBI Taxonomy" id="2721161"/>
    <lineage>
        <taxon>Bacteria</taxon>
        <taxon>Pseudomonadati</taxon>
        <taxon>Pseudomonadota</taxon>
        <taxon>Alphaproteobacteria</taxon>
        <taxon>Hyphomicrobiales</taxon>
        <taxon>Nitrobacteraceae</taxon>
        <taxon>Bradyrhizobium</taxon>
    </lineage>
</organism>
<dbReference type="InterPro" id="IPR005064">
    <property type="entry name" value="BUG"/>
</dbReference>
<dbReference type="Proteomes" id="UP000544122">
    <property type="component" value="Unassembled WGS sequence"/>
</dbReference>
<proteinExistence type="inferred from homology"/>
<dbReference type="InterPro" id="IPR042100">
    <property type="entry name" value="Bug_dom1"/>
</dbReference>
<protein>
    <submittedName>
        <fullName evidence="3">Tripartite tricarboxylate transporter substrate binding protein</fullName>
    </submittedName>
</protein>